<dbReference type="EMBL" id="MSCM01000001">
    <property type="protein sequence ID" value="PQJ81304.1"/>
    <property type="molecule type" value="Genomic_DNA"/>
</dbReference>
<evidence type="ECO:0000313" key="3">
    <source>
        <dbReference type="Proteomes" id="UP000239068"/>
    </source>
</evidence>
<gene>
    <name evidence="2" type="ORF">BTO16_01345</name>
</gene>
<dbReference type="AlphaFoldDB" id="A0A2S7WUM3"/>
<dbReference type="OrthoDB" id="753334at2"/>
<organism evidence="2 3">
    <name type="scientific">Polaribacter glomeratus</name>
    <dbReference type="NCBI Taxonomy" id="102"/>
    <lineage>
        <taxon>Bacteria</taxon>
        <taxon>Pseudomonadati</taxon>
        <taxon>Bacteroidota</taxon>
        <taxon>Flavobacteriia</taxon>
        <taxon>Flavobacteriales</taxon>
        <taxon>Flavobacteriaceae</taxon>
    </lineage>
</organism>
<reference evidence="2 3" key="1">
    <citation type="submission" date="2016-12" db="EMBL/GenBank/DDBJ databases">
        <title>Trade-off between light-utilization and light-protection in marine flavobacteria.</title>
        <authorList>
            <person name="Kumagai Y."/>
            <person name="Yoshizawa S."/>
            <person name="Kogure K."/>
            <person name="Iwasaki W."/>
        </authorList>
    </citation>
    <scope>NUCLEOTIDE SEQUENCE [LARGE SCALE GENOMIC DNA]</scope>
    <source>
        <strain evidence="2 3">ATCC 43844</strain>
    </source>
</reference>
<feature type="domain" description="Outer membrane protein beta-barrel" evidence="1">
    <location>
        <begin position="20"/>
        <end position="178"/>
    </location>
</feature>
<keyword evidence="3" id="KW-1185">Reference proteome</keyword>
<accession>A0A2S7WUM3</accession>
<evidence type="ECO:0000313" key="2">
    <source>
        <dbReference type="EMBL" id="PQJ81304.1"/>
    </source>
</evidence>
<proteinExistence type="predicted"/>
<evidence type="ECO:0000259" key="1">
    <source>
        <dbReference type="Pfam" id="PF13568"/>
    </source>
</evidence>
<comment type="caution">
    <text evidence="2">The sequence shown here is derived from an EMBL/GenBank/DDBJ whole genome shotgun (WGS) entry which is preliminary data.</text>
</comment>
<name>A0A2S7WUM3_9FLAO</name>
<dbReference type="RefSeq" id="WP_105019882.1">
    <property type="nucleotide sequence ID" value="NZ_MSCM01000001.1"/>
</dbReference>
<sequence length="204" mass="23280">MKKGIFIFSILFTTLTYSQNYGFHFGTNLSTQTNKDKLRNNSEENDFKNVFGINIGFDYKNEISDNLYILTGFNFTQNGFKQETEDLTIANTAKLNYINIPITLLLDSKKTKNGPNLKFGGYLSYLIGGKYSFIKSPFEESVDENFKKIDFGLTGGIGVKVNRFTIDLIYKLGLNNIAEDGDNDFLETNVKNRSLNLNLTYWIK</sequence>
<dbReference type="Pfam" id="PF13568">
    <property type="entry name" value="OMP_b-brl_2"/>
    <property type="match status" value="1"/>
</dbReference>
<dbReference type="InterPro" id="IPR025665">
    <property type="entry name" value="Beta-barrel_OMP_2"/>
</dbReference>
<dbReference type="Proteomes" id="UP000239068">
    <property type="component" value="Unassembled WGS sequence"/>
</dbReference>
<protein>
    <recommendedName>
        <fullName evidence="1">Outer membrane protein beta-barrel domain-containing protein</fullName>
    </recommendedName>
</protein>